<comment type="caution">
    <text evidence="1">The sequence shown here is derived from an EMBL/GenBank/DDBJ whole genome shotgun (WGS) entry which is preliminary data.</text>
</comment>
<protein>
    <submittedName>
        <fullName evidence="1">Uncharacterized protein</fullName>
    </submittedName>
</protein>
<name>A0A2H2ZQ54_TRIPA</name>
<dbReference type="EMBL" id="LFMI01000726">
    <property type="protein sequence ID" value="OTA06852.1"/>
    <property type="molecule type" value="Genomic_DNA"/>
</dbReference>
<keyword evidence="2" id="KW-1185">Reference proteome</keyword>
<organism evidence="1 2">
    <name type="scientific">Trichoderma parareesei</name>
    <name type="common">Filamentous fungus</name>
    <dbReference type="NCBI Taxonomy" id="858221"/>
    <lineage>
        <taxon>Eukaryota</taxon>
        <taxon>Fungi</taxon>
        <taxon>Dikarya</taxon>
        <taxon>Ascomycota</taxon>
        <taxon>Pezizomycotina</taxon>
        <taxon>Sordariomycetes</taxon>
        <taxon>Hypocreomycetidae</taxon>
        <taxon>Hypocreales</taxon>
        <taxon>Hypocreaceae</taxon>
        <taxon>Trichoderma</taxon>
    </lineage>
</organism>
<dbReference type="AlphaFoldDB" id="A0A2H2ZQ54"/>
<proteinExistence type="predicted"/>
<evidence type="ECO:0000313" key="1">
    <source>
        <dbReference type="EMBL" id="OTA06852.1"/>
    </source>
</evidence>
<reference evidence="1 2" key="1">
    <citation type="journal article" date="2015" name="Genome Announc.">
        <title>Genome sequence and annotation of Trichoderma parareesei, the ancestor of the cellulase producer Trichoderma reesei.</title>
        <authorList>
            <person name="Yang D."/>
            <person name="Pomraning K."/>
            <person name="Kopchinskiy A."/>
            <person name="Karimi Aghcheh R."/>
            <person name="Atanasova L."/>
            <person name="Chenthamara K."/>
            <person name="Baker S.E."/>
            <person name="Zhang R."/>
            <person name="Shen Q."/>
            <person name="Freitag M."/>
            <person name="Kubicek C.P."/>
            <person name="Druzhinina I.S."/>
        </authorList>
    </citation>
    <scope>NUCLEOTIDE SEQUENCE [LARGE SCALE GENOMIC DNA]</scope>
    <source>
        <strain evidence="1 2">CBS 125925</strain>
    </source>
</reference>
<gene>
    <name evidence="1" type="ORF">A9Z42_0076340</name>
</gene>
<evidence type="ECO:0000313" key="2">
    <source>
        <dbReference type="Proteomes" id="UP000219286"/>
    </source>
</evidence>
<accession>A0A2H2ZQ54</accession>
<sequence length="67" mass="7491">MFEILDDRRLDLPAAWGPSAQRAQNDRARSRTNKVTIPAKGQALHQSWRRPLQLVFEYSRGGGGGGE</sequence>
<dbReference type="Proteomes" id="UP000219286">
    <property type="component" value="Unassembled WGS sequence"/>
</dbReference>